<gene>
    <name evidence="1" type="ORF">QV13_07640</name>
</gene>
<reference evidence="1 2" key="1">
    <citation type="submission" date="2016-08" db="EMBL/GenBank/DDBJ databases">
        <title>Whole genome sequence of Mesorhizobium sp. strain UASWS1009 isolated from industrial sewage.</title>
        <authorList>
            <person name="Crovadore J."/>
            <person name="Calmin G."/>
            <person name="Chablais R."/>
            <person name="Cochard B."/>
            <person name="Lefort F."/>
        </authorList>
    </citation>
    <scope>NUCLEOTIDE SEQUENCE [LARGE SCALE GENOMIC DNA]</scope>
    <source>
        <strain evidence="1 2">UASWS1009</strain>
    </source>
</reference>
<proteinExistence type="predicted"/>
<dbReference type="EMBL" id="MDEO01000028">
    <property type="protein sequence ID" value="OCX21517.1"/>
    <property type="molecule type" value="Genomic_DNA"/>
</dbReference>
<name>A0A1C2E3C8_9HYPH</name>
<sequence length="105" mass="11622">MGLSALLDAISLNALAGIPAIRFRAGIVALLNTIMDFEVTNLMGDHLGQIVIGQVTTHEYEFELTIERAMRTVQLMVVRLMWSDGEPEVFCRPASNLDCCQGIRQ</sequence>
<evidence type="ECO:0000313" key="1">
    <source>
        <dbReference type="EMBL" id="OCX21517.1"/>
    </source>
</evidence>
<keyword evidence="2" id="KW-1185">Reference proteome</keyword>
<dbReference type="Proteomes" id="UP000094412">
    <property type="component" value="Unassembled WGS sequence"/>
</dbReference>
<comment type="caution">
    <text evidence="1">The sequence shown here is derived from an EMBL/GenBank/DDBJ whole genome shotgun (WGS) entry which is preliminary data.</text>
</comment>
<protein>
    <submittedName>
        <fullName evidence="1">Uncharacterized protein</fullName>
    </submittedName>
</protein>
<accession>A0A1C2E3C8</accession>
<organism evidence="1 2">
    <name type="scientific">Mesorhizobium hungaricum</name>
    <dbReference type="NCBI Taxonomy" id="1566387"/>
    <lineage>
        <taxon>Bacteria</taxon>
        <taxon>Pseudomonadati</taxon>
        <taxon>Pseudomonadota</taxon>
        <taxon>Alphaproteobacteria</taxon>
        <taxon>Hyphomicrobiales</taxon>
        <taxon>Phyllobacteriaceae</taxon>
        <taxon>Mesorhizobium</taxon>
    </lineage>
</organism>
<evidence type="ECO:0000313" key="2">
    <source>
        <dbReference type="Proteomes" id="UP000094412"/>
    </source>
</evidence>
<dbReference type="AlphaFoldDB" id="A0A1C2E3C8"/>